<dbReference type="CDD" id="cd03378">
    <property type="entry name" value="beta_CA_cladeC"/>
    <property type="match status" value="1"/>
</dbReference>
<dbReference type="PANTHER" id="PTHR11002">
    <property type="entry name" value="CARBONIC ANHYDRASE"/>
    <property type="match status" value="1"/>
</dbReference>
<proteinExistence type="inferred from homology"/>
<dbReference type="EMBL" id="CP003600">
    <property type="protein sequence ID" value="AFY91750.1"/>
    <property type="molecule type" value="Genomic_DNA"/>
</dbReference>
<dbReference type="PROSITE" id="PS51318">
    <property type="entry name" value="TAT"/>
    <property type="match status" value="1"/>
</dbReference>
<keyword evidence="3 7" id="KW-0479">Metal-binding</keyword>
<evidence type="ECO:0000256" key="4">
    <source>
        <dbReference type="ARBA" id="ARBA00022833"/>
    </source>
</evidence>
<dbReference type="KEGG" id="cmp:Cha6605_0459"/>
<dbReference type="Proteomes" id="UP000010366">
    <property type="component" value="Chromosome"/>
</dbReference>
<evidence type="ECO:0000256" key="6">
    <source>
        <dbReference type="ARBA" id="ARBA00048348"/>
    </source>
</evidence>
<comment type="similarity">
    <text evidence="1">Belongs to the beta-class carbonic anhydrase family.</text>
</comment>
<dbReference type="OrthoDB" id="9797527at2"/>
<dbReference type="PANTHER" id="PTHR11002:SF76">
    <property type="entry name" value="CARBONIC ANHYDRASE"/>
    <property type="match status" value="1"/>
</dbReference>
<dbReference type="SMART" id="SM00947">
    <property type="entry name" value="Pro_CA"/>
    <property type="match status" value="1"/>
</dbReference>
<name>K9UA96_CHAP6</name>
<dbReference type="SUPFAM" id="SSF53056">
    <property type="entry name" value="beta-carbonic anhydrase, cab"/>
    <property type="match status" value="1"/>
</dbReference>
<evidence type="ECO:0000256" key="5">
    <source>
        <dbReference type="ARBA" id="ARBA00023239"/>
    </source>
</evidence>
<sequence>MKGKIINSVSRRNLFKFGATAVGSGLITSKLGLNLFDAPAADAKQRLTPDLAVAELLQGNKRFSSQKINQPNRGSFRLREVASGQKPFAAILGCADSRVPAEIVFDQGLGDLFVVRVAGNVATPEEIGSLEYGTLVLGAKVILVLGHQKCGAVKAAMDNQPVPGQIGSVLKHIKTLKVASTNESGDLLRATTIANIKNQIATLKASPVVTDLINSGKLKIIGGFYSLDTGIVTQVA</sequence>
<comment type="cofactor">
    <cofactor evidence="7">
        <name>Zn(2+)</name>
        <dbReference type="ChEBI" id="CHEBI:29105"/>
    </cofactor>
    <text evidence="7">Binds 1 zinc ion per subunit.</text>
</comment>
<keyword evidence="5" id="KW-0456">Lyase</keyword>
<dbReference type="AlphaFoldDB" id="K9UA96"/>
<feature type="binding site" evidence="7">
    <location>
        <position position="96"/>
    </location>
    <ligand>
        <name>Zn(2+)</name>
        <dbReference type="ChEBI" id="CHEBI:29105"/>
    </ligand>
</feature>
<evidence type="ECO:0000256" key="2">
    <source>
        <dbReference type="ARBA" id="ARBA00012925"/>
    </source>
</evidence>
<dbReference type="eggNOG" id="COG0288">
    <property type="taxonomic scope" value="Bacteria"/>
</dbReference>
<keyword evidence="9" id="KW-1185">Reference proteome</keyword>
<dbReference type="GO" id="GO:0004089">
    <property type="term" value="F:carbonate dehydratase activity"/>
    <property type="evidence" value="ECO:0007669"/>
    <property type="project" value="UniProtKB-EC"/>
</dbReference>
<feature type="binding site" evidence="7">
    <location>
        <position position="147"/>
    </location>
    <ligand>
        <name>Zn(2+)</name>
        <dbReference type="ChEBI" id="CHEBI:29105"/>
    </ligand>
</feature>
<dbReference type="InterPro" id="IPR006311">
    <property type="entry name" value="TAT_signal"/>
</dbReference>
<accession>K9UA96</accession>
<dbReference type="InterPro" id="IPR036874">
    <property type="entry name" value="Carbonic_anhydrase_sf"/>
</dbReference>
<dbReference type="InterPro" id="IPR015892">
    <property type="entry name" value="Carbonic_anhydrase_CS"/>
</dbReference>
<comment type="catalytic activity">
    <reaction evidence="6">
        <text>hydrogencarbonate + H(+) = CO2 + H2O</text>
        <dbReference type="Rhea" id="RHEA:10748"/>
        <dbReference type="ChEBI" id="CHEBI:15377"/>
        <dbReference type="ChEBI" id="CHEBI:15378"/>
        <dbReference type="ChEBI" id="CHEBI:16526"/>
        <dbReference type="ChEBI" id="CHEBI:17544"/>
        <dbReference type="EC" id="4.2.1.1"/>
    </reaction>
</comment>
<dbReference type="RefSeq" id="WP_015157944.1">
    <property type="nucleotide sequence ID" value="NC_019697.1"/>
</dbReference>
<dbReference type="GO" id="GO:0015976">
    <property type="term" value="P:carbon utilization"/>
    <property type="evidence" value="ECO:0007669"/>
    <property type="project" value="InterPro"/>
</dbReference>
<reference evidence="8 9" key="1">
    <citation type="submission" date="2012-05" db="EMBL/GenBank/DDBJ databases">
        <title>Finished chromosome of genome of Chamaesiphon sp. PCC 6605.</title>
        <authorList>
            <consortium name="US DOE Joint Genome Institute"/>
            <person name="Gugger M."/>
            <person name="Coursin T."/>
            <person name="Rippka R."/>
            <person name="Tandeau De Marsac N."/>
            <person name="Huntemann M."/>
            <person name="Wei C.-L."/>
            <person name="Han J."/>
            <person name="Detter J.C."/>
            <person name="Han C."/>
            <person name="Tapia R."/>
            <person name="Chen A."/>
            <person name="Kyrpides N."/>
            <person name="Mavromatis K."/>
            <person name="Markowitz V."/>
            <person name="Szeto E."/>
            <person name="Ivanova N."/>
            <person name="Pagani I."/>
            <person name="Pati A."/>
            <person name="Goodwin L."/>
            <person name="Nordberg H.P."/>
            <person name="Cantor M.N."/>
            <person name="Hua S.X."/>
            <person name="Woyke T."/>
            <person name="Kerfeld C.A."/>
        </authorList>
    </citation>
    <scope>NUCLEOTIDE SEQUENCE [LARGE SCALE GENOMIC DNA]</scope>
    <source>
        <strain evidence="9">ATCC 27169 / PCC 6605</strain>
    </source>
</reference>
<dbReference type="EC" id="4.2.1.1" evidence="2"/>
<organism evidence="8 9">
    <name type="scientific">Chamaesiphon minutus (strain ATCC 27169 / PCC 6605)</name>
    <dbReference type="NCBI Taxonomy" id="1173020"/>
    <lineage>
        <taxon>Bacteria</taxon>
        <taxon>Bacillati</taxon>
        <taxon>Cyanobacteriota</taxon>
        <taxon>Cyanophyceae</taxon>
        <taxon>Gomontiellales</taxon>
        <taxon>Chamaesiphonaceae</taxon>
        <taxon>Chamaesiphon</taxon>
    </lineage>
</organism>
<dbReference type="Pfam" id="PF00484">
    <property type="entry name" value="Pro_CA"/>
    <property type="match status" value="1"/>
</dbReference>
<dbReference type="InterPro" id="IPR001765">
    <property type="entry name" value="Carbonic_anhydrase"/>
</dbReference>
<dbReference type="HOGENOM" id="CLU_053879_4_2_3"/>
<evidence type="ECO:0000313" key="8">
    <source>
        <dbReference type="EMBL" id="AFY91750.1"/>
    </source>
</evidence>
<dbReference type="Gene3D" id="3.40.1050.10">
    <property type="entry name" value="Carbonic anhydrase"/>
    <property type="match status" value="1"/>
</dbReference>
<gene>
    <name evidence="8" type="ORF">Cha6605_0459</name>
</gene>
<keyword evidence="4 7" id="KW-0862">Zinc</keyword>
<feature type="binding site" evidence="7">
    <location>
        <position position="150"/>
    </location>
    <ligand>
        <name>Zn(2+)</name>
        <dbReference type="ChEBI" id="CHEBI:29105"/>
    </ligand>
</feature>
<dbReference type="PATRIC" id="fig|1173020.3.peg.546"/>
<dbReference type="STRING" id="1173020.Cha6605_0459"/>
<evidence type="ECO:0000313" key="9">
    <source>
        <dbReference type="Proteomes" id="UP000010366"/>
    </source>
</evidence>
<evidence type="ECO:0000256" key="3">
    <source>
        <dbReference type="ARBA" id="ARBA00022723"/>
    </source>
</evidence>
<evidence type="ECO:0000256" key="1">
    <source>
        <dbReference type="ARBA" id="ARBA00006217"/>
    </source>
</evidence>
<dbReference type="PROSITE" id="PS00704">
    <property type="entry name" value="PROK_CO2_ANHYDRASE_1"/>
    <property type="match status" value="1"/>
</dbReference>
<evidence type="ECO:0000256" key="7">
    <source>
        <dbReference type="PIRSR" id="PIRSR601765-1"/>
    </source>
</evidence>
<dbReference type="GO" id="GO:0008270">
    <property type="term" value="F:zinc ion binding"/>
    <property type="evidence" value="ECO:0007669"/>
    <property type="project" value="InterPro"/>
</dbReference>
<feature type="binding site" evidence="7">
    <location>
        <position position="94"/>
    </location>
    <ligand>
        <name>Zn(2+)</name>
        <dbReference type="ChEBI" id="CHEBI:29105"/>
    </ligand>
</feature>
<protein>
    <recommendedName>
        <fullName evidence="2">carbonic anhydrase</fullName>
        <ecNumber evidence="2">4.2.1.1</ecNumber>
    </recommendedName>
</protein>